<organism evidence="1">
    <name type="scientific">Salmonella enterica</name>
    <name type="common">Salmonella choleraesuis</name>
    <dbReference type="NCBI Taxonomy" id="28901"/>
    <lineage>
        <taxon>Bacteria</taxon>
        <taxon>Pseudomonadati</taxon>
        <taxon>Pseudomonadota</taxon>
        <taxon>Gammaproteobacteria</taxon>
        <taxon>Enterobacterales</taxon>
        <taxon>Enterobacteriaceae</taxon>
        <taxon>Salmonella</taxon>
    </lineage>
</organism>
<dbReference type="AlphaFoldDB" id="A0A743P526"/>
<dbReference type="EMBL" id="DAAUQX010000101">
    <property type="protein sequence ID" value="HAF2131142.1"/>
    <property type="molecule type" value="Genomic_DNA"/>
</dbReference>
<proteinExistence type="predicted"/>
<reference evidence="1" key="2">
    <citation type="submission" date="2020-02" db="EMBL/GenBank/DDBJ databases">
        <authorList>
            <consortium name="NCBI Pathogen Detection Project"/>
        </authorList>
    </citation>
    <scope>NUCLEOTIDE SEQUENCE</scope>
    <source>
        <strain evidence="1">MA.CK_00/00001968</strain>
    </source>
</reference>
<gene>
    <name evidence="1" type="ORF">G9F27_005496</name>
</gene>
<accession>A0A743P526</accession>
<comment type="caution">
    <text evidence="1">The sequence shown here is derived from an EMBL/GenBank/DDBJ whole genome shotgun (WGS) entry which is preliminary data.</text>
</comment>
<protein>
    <submittedName>
        <fullName evidence="1">Uncharacterized protein</fullName>
    </submittedName>
</protein>
<sequence>MSSEPKIVNLTPAIAGWWAKFTDETEWYSPVAAWALCEVKDDASRMTGGKHQLILPVLTSEAGMTPHHEDQGYYELLYLPDEKFTRLEGDYCYAWVLVEGVKKDGNTQT</sequence>
<name>A0A743P526_SALER</name>
<evidence type="ECO:0000313" key="1">
    <source>
        <dbReference type="EMBL" id="HAF2131142.1"/>
    </source>
</evidence>
<reference evidence="1" key="1">
    <citation type="journal article" date="2018" name="Genome Biol.">
        <title>SKESA: strategic k-mer extension for scrupulous assemblies.</title>
        <authorList>
            <person name="Souvorov A."/>
            <person name="Agarwala R."/>
            <person name="Lipman D.J."/>
        </authorList>
    </citation>
    <scope>NUCLEOTIDE SEQUENCE</scope>
    <source>
        <strain evidence="1">MA.CK_00/00001968</strain>
    </source>
</reference>